<evidence type="ECO:0000313" key="2">
    <source>
        <dbReference type="Proteomes" id="UP001597369"/>
    </source>
</evidence>
<keyword evidence="2" id="KW-1185">Reference proteome</keyword>
<dbReference type="EMBL" id="JBHUHV010000018">
    <property type="protein sequence ID" value="MFD2066218.1"/>
    <property type="molecule type" value="Genomic_DNA"/>
</dbReference>
<protein>
    <submittedName>
        <fullName evidence="1">Uncharacterized protein</fullName>
    </submittedName>
</protein>
<dbReference type="Proteomes" id="UP001597369">
    <property type="component" value="Unassembled WGS sequence"/>
</dbReference>
<gene>
    <name evidence="1" type="ORF">ACFSKU_04935</name>
</gene>
<evidence type="ECO:0000313" key="1">
    <source>
        <dbReference type="EMBL" id="MFD2066218.1"/>
    </source>
</evidence>
<comment type="caution">
    <text evidence="1">The sequence shown here is derived from an EMBL/GenBank/DDBJ whole genome shotgun (WGS) entry which is preliminary data.</text>
</comment>
<sequence>MKRFFKIKLRLVYSQAELWIAIKASSMGEAVVIADNRTMGTPFEICDNSVIEISLLEYNRMLSKVVLHNT</sequence>
<proteinExistence type="predicted"/>
<organism evidence="1 2">
    <name type="scientific">Pontibacter silvestris</name>
    <dbReference type="NCBI Taxonomy" id="2305183"/>
    <lineage>
        <taxon>Bacteria</taxon>
        <taxon>Pseudomonadati</taxon>
        <taxon>Bacteroidota</taxon>
        <taxon>Cytophagia</taxon>
        <taxon>Cytophagales</taxon>
        <taxon>Hymenobacteraceae</taxon>
        <taxon>Pontibacter</taxon>
    </lineage>
</organism>
<reference evidence="2" key="1">
    <citation type="journal article" date="2019" name="Int. J. Syst. Evol. Microbiol.">
        <title>The Global Catalogue of Microorganisms (GCM) 10K type strain sequencing project: providing services to taxonomists for standard genome sequencing and annotation.</title>
        <authorList>
            <consortium name="The Broad Institute Genomics Platform"/>
            <consortium name="The Broad Institute Genome Sequencing Center for Infectious Disease"/>
            <person name="Wu L."/>
            <person name="Ma J."/>
        </authorList>
    </citation>
    <scope>NUCLEOTIDE SEQUENCE [LARGE SCALE GENOMIC DNA]</scope>
    <source>
        <strain evidence="2">JCM 16545</strain>
    </source>
</reference>
<accession>A0ABW4WU42</accession>
<dbReference type="RefSeq" id="WP_229961041.1">
    <property type="nucleotide sequence ID" value="NZ_JAJJWI010000010.1"/>
</dbReference>
<name>A0ABW4WU42_9BACT</name>